<accession>A0A841HW85</accession>
<comment type="caution">
    <text evidence="1">The sequence shown here is derived from an EMBL/GenBank/DDBJ whole genome shotgun (WGS) entry which is preliminary data.</text>
</comment>
<sequence length="135" mass="15644">MTLAQQYLEYLTEEGFRPTLDEAGDVRFRCEGGTYYIILEESDPTCFRLLFPGFWEIESEEERVQALQAASEVCADLKAVKVYLARGDTHASVELFLPDERDFPRIFERSLRVLQAGVRSFRSRMQTHRQPSEAN</sequence>
<dbReference type="RefSeq" id="WP_183984221.1">
    <property type="nucleotide sequence ID" value="NZ_JACHHG010000002.1"/>
</dbReference>
<dbReference type="Proteomes" id="UP000569951">
    <property type="component" value="Unassembled WGS sequence"/>
</dbReference>
<evidence type="ECO:0000313" key="2">
    <source>
        <dbReference type="Proteomes" id="UP000569951"/>
    </source>
</evidence>
<proteinExistence type="predicted"/>
<dbReference type="AlphaFoldDB" id="A0A841HW85"/>
<evidence type="ECO:0000313" key="1">
    <source>
        <dbReference type="EMBL" id="MBB6097103.1"/>
    </source>
</evidence>
<evidence type="ECO:0008006" key="3">
    <source>
        <dbReference type="Google" id="ProtNLM"/>
    </source>
</evidence>
<organism evidence="1 2">
    <name type="scientific">Deinobacterium chartae</name>
    <dbReference type="NCBI Taxonomy" id="521158"/>
    <lineage>
        <taxon>Bacteria</taxon>
        <taxon>Thermotogati</taxon>
        <taxon>Deinococcota</taxon>
        <taxon>Deinococci</taxon>
        <taxon>Deinococcales</taxon>
        <taxon>Deinococcaceae</taxon>
        <taxon>Deinobacterium</taxon>
    </lineage>
</organism>
<name>A0A841HW85_9DEIO</name>
<reference evidence="1 2" key="1">
    <citation type="submission" date="2020-08" db="EMBL/GenBank/DDBJ databases">
        <title>Genomic Encyclopedia of Type Strains, Phase IV (KMG-IV): sequencing the most valuable type-strain genomes for metagenomic binning, comparative biology and taxonomic classification.</title>
        <authorList>
            <person name="Goeker M."/>
        </authorList>
    </citation>
    <scope>NUCLEOTIDE SEQUENCE [LARGE SCALE GENOMIC DNA]</scope>
    <source>
        <strain evidence="1 2">DSM 21458</strain>
    </source>
</reference>
<keyword evidence="2" id="KW-1185">Reference proteome</keyword>
<dbReference type="EMBL" id="JACHHG010000002">
    <property type="protein sequence ID" value="MBB6097103.1"/>
    <property type="molecule type" value="Genomic_DNA"/>
</dbReference>
<protein>
    <recommendedName>
        <fullName evidence="3">Sensory transduction regulator</fullName>
    </recommendedName>
</protein>
<gene>
    <name evidence="1" type="ORF">HNR42_000517</name>
</gene>